<dbReference type="Gene3D" id="3.30.200.20">
    <property type="entry name" value="Phosphorylase Kinase, domain 1"/>
    <property type="match status" value="1"/>
</dbReference>
<evidence type="ECO:0000259" key="4">
    <source>
        <dbReference type="PROSITE" id="PS50011"/>
    </source>
</evidence>
<dbReference type="InterPro" id="IPR016186">
    <property type="entry name" value="C-type_lectin-like/link_sf"/>
</dbReference>
<dbReference type="CDD" id="cd00037">
    <property type="entry name" value="CLECT"/>
    <property type="match status" value="1"/>
</dbReference>
<feature type="compositionally biased region" description="Basic and acidic residues" evidence="2">
    <location>
        <begin position="918"/>
        <end position="928"/>
    </location>
</feature>
<comment type="caution">
    <text evidence="6">The sequence shown here is derived from an EMBL/GenBank/DDBJ whole genome shotgun (WGS) entry which is preliminary data.</text>
</comment>
<dbReference type="PROSITE" id="PS50011">
    <property type="entry name" value="PROTEIN_KINASE_DOM"/>
    <property type="match status" value="1"/>
</dbReference>
<dbReference type="GO" id="GO:0004714">
    <property type="term" value="F:transmembrane receptor protein tyrosine kinase activity"/>
    <property type="evidence" value="ECO:0007669"/>
    <property type="project" value="TreeGrafter"/>
</dbReference>
<dbReference type="InterPro" id="IPR001245">
    <property type="entry name" value="Ser-Thr/Tyr_kinase_cat_dom"/>
</dbReference>
<dbReference type="SMART" id="SM00034">
    <property type="entry name" value="CLECT"/>
    <property type="match status" value="1"/>
</dbReference>
<feature type="compositionally biased region" description="Basic and acidic residues" evidence="2">
    <location>
        <begin position="735"/>
        <end position="751"/>
    </location>
</feature>
<dbReference type="GO" id="GO:0005886">
    <property type="term" value="C:plasma membrane"/>
    <property type="evidence" value="ECO:0007669"/>
    <property type="project" value="TreeGrafter"/>
</dbReference>
<feature type="domain" description="C-type lectin" evidence="5">
    <location>
        <begin position="31"/>
        <end position="141"/>
    </location>
</feature>
<gene>
    <name evidence="6" type="ORF">PENTCL1PPCAC_21385</name>
</gene>
<evidence type="ECO:0000256" key="2">
    <source>
        <dbReference type="SAM" id="MobiDB-lite"/>
    </source>
</evidence>
<dbReference type="FunFam" id="1.10.510.10:FF:000994">
    <property type="entry name" value="Hypoxia Inhibited Receptor tyrosine kinase"/>
    <property type="match status" value="1"/>
</dbReference>
<feature type="chain" id="PRO_5043394596" description="C-type lectin" evidence="3">
    <location>
        <begin position="18"/>
        <end position="1009"/>
    </location>
</feature>
<evidence type="ECO:0008006" key="8">
    <source>
        <dbReference type="Google" id="ProtNLM"/>
    </source>
</evidence>
<dbReference type="InterPro" id="IPR001304">
    <property type="entry name" value="C-type_lectin-like"/>
</dbReference>
<keyword evidence="3" id="KW-0732">Signal</keyword>
<dbReference type="SUPFAM" id="SSF56112">
    <property type="entry name" value="Protein kinase-like (PK-like)"/>
    <property type="match status" value="1"/>
</dbReference>
<organism evidence="6 7">
    <name type="scientific">Pristionchus entomophagus</name>
    <dbReference type="NCBI Taxonomy" id="358040"/>
    <lineage>
        <taxon>Eukaryota</taxon>
        <taxon>Metazoa</taxon>
        <taxon>Ecdysozoa</taxon>
        <taxon>Nematoda</taxon>
        <taxon>Chromadorea</taxon>
        <taxon>Rhabditida</taxon>
        <taxon>Rhabditina</taxon>
        <taxon>Diplogasteromorpha</taxon>
        <taxon>Diplogasteroidea</taxon>
        <taxon>Neodiplogasteridae</taxon>
        <taxon>Pristionchus</taxon>
    </lineage>
</organism>
<dbReference type="AlphaFoldDB" id="A0AAV5TY80"/>
<feature type="region of interest" description="Disordered" evidence="2">
    <location>
        <begin position="899"/>
        <end position="952"/>
    </location>
</feature>
<dbReference type="PANTHER" id="PTHR24416:SF583">
    <property type="entry name" value="RECEPTOR PROTEIN-TYROSINE KINASE"/>
    <property type="match status" value="1"/>
</dbReference>
<name>A0AAV5TY80_9BILA</name>
<dbReference type="InterPro" id="IPR050122">
    <property type="entry name" value="RTK"/>
</dbReference>
<dbReference type="InterPro" id="IPR016187">
    <property type="entry name" value="CTDL_fold"/>
</dbReference>
<sequence>MFFLPLLFFAIFDLAQTDDTKSCPESFHLTTDGRCYASINYPPGWEGDDFYNQSARCCRIGGNLPSITRLEEQYSLQQLRDGMSVQYPDPIFYIGLECVQGHWAWTDGREFNESATNFAEAEPSTCIDDGRRFVFNFDGKWAVWTQSFDPVVIVCATDTIVKEQADGDPTDDGGDPGFPWSTVGSIVGGLCILGLIIYICWKWRKKRHDLKALVKNLMAKNEKLEEQEKERAEILKNDGWEIDRKFVAVDWDTRLGNGAFGTVFLGHVSAEKLPEKAAESIIQVSVHKKNNGAVAVKMLHETADKIADLAFREEIELMKNLGFHERLVNILACVTDSAPAMLIVEFCSKGDLLGHMKKCREYMLSLHPASEGLDYTKIITEKQQFMFAVQIAYGLEFLAHRGYVHRDIAARNVLVDQNDAAKIGDFGLCRKLEEDQGLYLTRGGRLPLKWMAPEALRDYEMSTASDVWSYGVLLFEIVTLGGSPYAGWKLAEVLPRLEAGERMPRPDNCPDSLYDIMTACWRNRANQRPNFTKLRTQVAQELEKVDNNFYYLQLDSKQHYYQMGSEHDQSVPEEVIFRHGRQNANHEAVPGLDDVVEIQHTVPTESVAPRDSFSPLAGPIAFSHDAQIHASDDMSPDGYQVPRGRTPLGSVLKSFNNNNNNNNEQTTDDGYQVPTRRPTMVPMGLAGATAAAAARATAVSAAEAPTPAPRKEIKLSTELLEDRFAKAIDAIAPDKPIDQEIPRGREKDRSRTGSRSRSRSRSRLDGAASRRTSLDYITAWDETHQPSSIGDTERSDSTASTIHEERVHRDEDMDLRIPRAVASSSRVLEDISEDPYPDSLYEDRIVLANGNTMEFPHILNRAIRFSVLKEEQLHQSLDSNHIEEVHDSEDSLANHLEDHPVASDRRIDIDSEDSTSSHLERSEDRPECSEQSNAQESLSEEVEPTNFGMKPGAVAVTKEVRIEIPRSPRDETKMRSYFVDYRDQREMEQKKEQDESMKNVVIEMKEATE</sequence>
<dbReference type="Proteomes" id="UP001432027">
    <property type="component" value="Unassembled WGS sequence"/>
</dbReference>
<evidence type="ECO:0000256" key="3">
    <source>
        <dbReference type="SAM" id="SignalP"/>
    </source>
</evidence>
<evidence type="ECO:0000259" key="5">
    <source>
        <dbReference type="PROSITE" id="PS50041"/>
    </source>
</evidence>
<dbReference type="FunFam" id="3.30.200.20:FF:001232">
    <property type="entry name" value="Uncharacterized protein"/>
    <property type="match status" value="1"/>
</dbReference>
<dbReference type="PANTHER" id="PTHR24416">
    <property type="entry name" value="TYROSINE-PROTEIN KINASE RECEPTOR"/>
    <property type="match status" value="1"/>
</dbReference>
<proteinExistence type="predicted"/>
<keyword evidence="7" id="KW-1185">Reference proteome</keyword>
<dbReference type="EMBL" id="BTSX01000005">
    <property type="protein sequence ID" value="GMS99210.1"/>
    <property type="molecule type" value="Genomic_DNA"/>
</dbReference>
<dbReference type="PROSITE" id="PS50041">
    <property type="entry name" value="C_TYPE_LECTIN_2"/>
    <property type="match status" value="1"/>
</dbReference>
<dbReference type="SMART" id="SM00219">
    <property type="entry name" value="TyrKc"/>
    <property type="match status" value="1"/>
</dbReference>
<feature type="compositionally biased region" description="Basic and acidic residues" evidence="2">
    <location>
        <begin position="899"/>
        <end position="909"/>
    </location>
</feature>
<protein>
    <recommendedName>
        <fullName evidence="8">C-type lectin</fullName>
    </recommendedName>
</protein>
<dbReference type="InterPro" id="IPR000719">
    <property type="entry name" value="Prot_kinase_dom"/>
</dbReference>
<feature type="domain" description="Protein kinase" evidence="4">
    <location>
        <begin position="249"/>
        <end position="550"/>
    </location>
</feature>
<evidence type="ECO:0000313" key="6">
    <source>
        <dbReference type="EMBL" id="GMS99210.1"/>
    </source>
</evidence>
<reference evidence="6" key="1">
    <citation type="submission" date="2023-10" db="EMBL/GenBank/DDBJ databases">
        <title>Genome assembly of Pristionchus species.</title>
        <authorList>
            <person name="Yoshida K."/>
            <person name="Sommer R.J."/>
        </authorList>
    </citation>
    <scope>NUCLEOTIDE SEQUENCE</scope>
    <source>
        <strain evidence="6">RS0144</strain>
    </source>
</reference>
<dbReference type="PROSITE" id="PS00109">
    <property type="entry name" value="PROTEIN_KINASE_TYR"/>
    <property type="match status" value="1"/>
</dbReference>
<dbReference type="GO" id="GO:0005524">
    <property type="term" value="F:ATP binding"/>
    <property type="evidence" value="ECO:0007669"/>
    <property type="project" value="InterPro"/>
</dbReference>
<feature type="compositionally biased region" description="Basic residues" evidence="2">
    <location>
        <begin position="752"/>
        <end position="761"/>
    </location>
</feature>
<evidence type="ECO:0000256" key="1">
    <source>
        <dbReference type="SAM" id="Coils"/>
    </source>
</evidence>
<feature type="coiled-coil region" evidence="1">
    <location>
        <begin position="207"/>
        <end position="238"/>
    </location>
</feature>
<feature type="signal peptide" evidence="3">
    <location>
        <begin position="1"/>
        <end position="17"/>
    </location>
</feature>
<accession>A0AAV5TY80</accession>
<feature type="region of interest" description="Disordered" evidence="2">
    <location>
        <begin position="730"/>
        <end position="814"/>
    </location>
</feature>
<dbReference type="SUPFAM" id="SSF56436">
    <property type="entry name" value="C-type lectin-like"/>
    <property type="match status" value="1"/>
</dbReference>
<feature type="compositionally biased region" description="Basic and acidic residues" evidence="2">
    <location>
        <begin position="791"/>
        <end position="814"/>
    </location>
</feature>
<dbReference type="Gene3D" id="1.10.510.10">
    <property type="entry name" value="Transferase(Phosphotransferase) domain 1"/>
    <property type="match status" value="1"/>
</dbReference>
<dbReference type="Gene3D" id="3.10.100.10">
    <property type="entry name" value="Mannose-Binding Protein A, subunit A"/>
    <property type="match status" value="1"/>
</dbReference>
<dbReference type="InterPro" id="IPR011009">
    <property type="entry name" value="Kinase-like_dom_sf"/>
</dbReference>
<dbReference type="InterPro" id="IPR020635">
    <property type="entry name" value="Tyr_kinase_cat_dom"/>
</dbReference>
<dbReference type="PRINTS" id="PR00109">
    <property type="entry name" value="TYRKINASE"/>
</dbReference>
<dbReference type="InterPro" id="IPR008266">
    <property type="entry name" value="Tyr_kinase_AS"/>
</dbReference>
<dbReference type="GO" id="GO:0007169">
    <property type="term" value="P:cell surface receptor protein tyrosine kinase signaling pathway"/>
    <property type="evidence" value="ECO:0007669"/>
    <property type="project" value="TreeGrafter"/>
</dbReference>
<evidence type="ECO:0000313" key="7">
    <source>
        <dbReference type="Proteomes" id="UP001432027"/>
    </source>
</evidence>
<dbReference type="CDD" id="cd00192">
    <property type="entry name" value="PTKc"/>
    <property type="match status" value="1"/>
</dbReference>
<dbReference type="Pfam" id="PF07714">
    <property type="entry name" value="PK_Tyr_Ser-Thr"/>
    <property type="match status" value="1"/>
</dbReference>
<dbReference type="GO" id="GO:0043235">
    <property type="term" value="C:receptor complex"/>
    <property type="evidence" value="ECO:0007669"/>
    <property type="project" value="TreeGrafter"/>
</dbReference>
<keyword evidence="1" id="KW-0175">Coiled coil</keyword>